<name>A0A2K3K8X7_TRIPR</name>
<dbReference type="EMBL" id="ASHM01088434">
    <property type="protein sequence ID" value="PNX62747.1"/>
    <property type="molecule type" value="Genomic_DNA"/>
</dbReference>
<accession>A0A2K3K8X7</accession>
<proteinExistence type="predicted"/>
<comment type="caution">
    <text evidence="1">The sequence shown here is derived from an EMBL/GenBank/DDBJ whole genome shotgun (WGS) entry which is preliminary data.</text>
</comment>
<protein>
    <submittedName>
        <fullName evidence="1">Uncharacterized protein</fullName>
    </submittedName>
</protein>
<evidence type="ECO:0000313" key="1">
    <source>
        <dbReference type="EMBL" id="PNX62747.1"/>
    </source>
</evidence>
<dbReference type="Proteomes" id="UP000236291">
    <property type="component" value="Unassembled WGS sequence"/>
</dbReference>
<organism evidence="1 2">
    <name type="scientific">Trifolium pratense</name>
    <name type="common">Red clover</name>
    <dbReference type="NCBI Taxonomy" id="57577"/>
    <lineage>
        <taxon>Eukaryota</taxon>
        <taxon>Viridiplantae</taxon>
        <taxon>Streptophyta</taxon>
        <taxon>Embryophyta</taxon>
        <taxon>Tracheophyta</taxon>
        <taxon>Spermatophyta</taxon>
        <taxon>Magnoliopsida</taxon>
        <taxon>eudicotyledons</taxon>
        <taxon>Gunneridae</taxon>
        <taxon>Pentapetalae</taxon>
        <taxon>rosids</taxon>
        <taxon>fabids</taxon>
        <taxon>Fabales</taxon>
        <taxon>Fabaceae</taxon>
        <taxon>Papilionoideae</taxon>
        <taxon>50 kb inversion clade</taxon>
        <taxon>NPAAA clade</taxon>
        <taxon>Hologalegina</taxon>
        <taxon>IRL clade</taxon>
        <taxon>Trifolieae</taxon>
        <taxon>Trifolium</taxon>
    </lineage>
</organism>
<reference evidence="1 2" key="2">
    <citation type="journal article" date="2017" name="Front. Plant Sci.">
        <title>Gene Classification and Mining of Molecular Markers Useful in Red Clover (Trifolium pratense) Breeding.</title>
        <authorList>
            <person name="Istvanek J."/>
            <person name="Dluhosova J."/>
            <person name="Dluhos P."/>
            <person name="Patkova L."/>
            <person name="Nedelnik J."/>
            <person name="Repkova J."/>
        </authorList>
    </citation>
    <scope>NUCLEOTIDE SEQUENCE [LARGE SCALE GENOMIC DNA]</scope>
    <source>
        <strain evidence="2">cv. Tatra</strain>
        <tissue evidence="1">Young leaves</tissue>
    </source>
</reference>
<sequence length="62" mass="6644">MKPKKKGGTWMRLTMRPEAKKSRPTGTTTAAAAIAMPALSVSVSSTETAEISIRKGTQHTEK</sequence>
<reference evidence="1 2" key="1">
    <citation type="journal article" date="2014" name="Am. J. Bot.">
        <title>Genome assembly and annotation for red clover (Trifolium pratense; Fabaceae).</title>
        <authorList>
            <person name="Istvanek J."/>
            <person name="Jaros M."/>
            <person name="Krenek A."/>
            <person name="Repkova J."/>
        </authorList>
    </citation>
    <scope>NUCLEOTIDE SEQUENCE [LARGE SCALE GENOMIC DNA]</scope>
    <source>
        <strain evidence="2">cv. Tatra</strain>
        <tissue evidence="1">Young leaves</tissue>
    </source>
</reference>
<evidence type="ECO:0000313" key="2">
    <source>
        <dbReference type="Proteomes" id="UP000236291"/>
    </source>
</evidence>
<dbReference type="AlphaFoldDB" id="A0A2K3K8X7"/>
<gene>
    <name evidence="1" type="ORF">L195_g053139</name>
</gene>